<dbReference type="AlphaFoldDB" id="A0A6G0RWM6"/>
<organism evidence="1 2">
    <name type="scientific">Phytophthora fragariae</name>
    <dbReference type="NCBI Taxonomy" id="53985"/>
    <lineage>
        <taxon>Eukaryota</taxon>
        <taxon>Sar</taxon>
        <taxon>Stramenopiles</taxon>
        <taxon>Oomycota</taxon>
        <taxon>Peronosporomycetes</taxon>
        <taxon>Peronosporales</taxon>
        <taxon>Peronosporaceae</taxon>
        <taxon>Phytophthora</taxon>
    </lineage>
</organism>
<reference evidence="1 2" key="1">
    <citation type="submission" date="2018-09" db="EMBL/GenBank/DDBJ databases">
        <title>Genomic investigation of the strawberry pathogen Phytophthora fragariae indicates pathogenicity is determined by transcriptional variation in three key races.</title>
        <authorList>
            <person name="Adams T.M."/>
            <person name="Armitage A.D."/>
            <person name="Sobczyk M.K."/>
            <person name="Bates H.J."/>
            <person name="Dunwell J.M."/>
            <person name="Nellist C.F."/>
            <person name="Harrison R.J."/>
        </authorList>
    </citation>
    <scope>NUCLEOTIDE SEQUENCE [LARGE SCALE GENOMIC DNA]</scope>
    <source>
        <strain evidence="1 2">NOV-77</strain>
    </source>
</reference>
<name>A0A6G0RWM6_9STRA</name>
<protein>
    <submittedName>
        <fullName evidence="1">Uncharacterized protein</fullName>
    </submittedName>
</protein>
<comment type="caution">
    <text evidence="1">The sequence shown here is derived from an EMBL/GenBank/DDBJ whole genome shotgun (WGS) entry which is preliminary data.</text>
</comment>
<gene>
    <name evidence="1" type="ORF">PF008_g9508</name>
</gene>
<evidence type="ECO:0000313" key="1">
    <source>
        <dbReference type="EMBL" id="KAE9343844.1"/>
    </source>
</evidence>
<dbReference type="Proteomes" id="UP000486351">
    <property type="component" value="Unassembled WGS sequence"/>
</dbReference>
<proteinExistence type="predicted"/>
<evidence type="ECO:0000313" key="2">
    <source>
        <dbReference type="Proteomes" id="UP000486351"/>
    </source>
</evidence>
<accession>A0A6G0RWM6</accession>
<dbReference type="EMBL" id="QXFY01000457">
    <property type="protein sequence ID" value="KAE9343844.1"/>
    <property type="molecule type" value="Genomic_DNA"/>
</dbReference>
<sequence length="218" mass="23003">MAGGWETSMLLSSRSAVYEAVDCCSALVARGAEGLAAVVDGAHLDGATEVELHVLLELVVAREGAETAFHGALERLDVPVQTLVSGQIPGRGKTLAARLDGAHVGFSPVWVFTCSISVYLRLKWRSQPGSVQRCPVGVNGFAAMPMLSVCGSGADARRSSASVPTKVMSEVCIVREPGWEYQNGESDGDYYMYNGDGTTDSAAAASATRPDDARCWSR</sequence>